<feature type="transmembrane region" description="Helical" evidence="7">
    <location>
        <begin position="231"/>
        <end position="249"/>
    </location>
</feature>
<keyword evidence="5 7" id="KW-1133">Transmembrane helix</keyword>
<dbReference type="NCBIfam" id="TIGR00804">
    <property type="entry name" value="nupC"/>
    <property type="match status" value="1"/>
</dbReference>
<evidence type="ECO:0000256" key="1">
    <source>
        <dbReference type="ARBA" id="ARBA00004651"/>
    </source>
</evidence>
<evidence type="ECO:0000259" key="9">
    <source>
        <dbReference type="Pfam" id="PF07662"/>
    </source>
</evidence>
<comment type="similarity">
    <text evidence="2 7">Belongs to the concentrative nucleoside transporter (CNT) (TC 2.A.41) family.</text>
</comment>
<dbReference type="GO" id="GO:0005415">
    <property type="term" value="F:nucleoside:sodium symporter activity"/>
    <property type="evidence" value="ECO:0007669"/>
    <property type="project" value="TreeGrafter"/>
</dbReference>
<feature type="transmembrane region" description="Helical" evidence="7">
    <location>
        <begin position="546"/>
        <end position="570"/>
    </location>
</feature>
<evidence type="ECO:0000256" key="2">
    <source>
        <dbReference type="ARBA" id="ARBA00009033"/>
    </source>
</evidence>
<evidence type="ECO:0000256" key="6">
    <source>
        <dbReference type="ARBA" id="ARBA00023136"/>
    </source>
</evidence>
<dbReference type="GO" id="GO:0005886">
    <property type="term" value="C:plasma membrane"/>
    <property type="evidence" value="ECO:0007669"/>
    <property type="project" value="UniProtKB-SubCell"/>
</dbReference>
<name>A0AAV2RMI7_MEGNR</name>
<dbReference type="PANTHER" id="PTHR10590:SF4">
    <property type="entry name" value="SOLUTE CARRIER FAMILY 28 MEMBER 3"/>
    <property type="match status" value="1"/>
</dbReference>
<keyword evidence="12" id="KW-1185">Reference proteome</keyword>
<dbReference type="InterPro" id="IPR008276">
    <property type="entry name" value="C_nuclsd_transpt"/>
</dbReference>
<comment type="subcellular location">
    <subcellularLocation>
        <location evidence="1">Cell membrane</location>
        <topology evidence="1">Multi-pass membrane protein</topology>
    </subcellularLocation>
</comment>
<feature type="transmembrane region" description="Helical" evidence="7">
    <location>
        <begin position="90"/>
        <end position="114"/>
    </location>
</feature>
<dbReference type="AlphaFoldDB" id="A0AAV2RMI7"/>
<keyword evidence="6 7" id="KW-0472">Membrane</keyword>
<evidence type="ECO:0000313" key="11">
    <source>
        <dbReference type="EMBL" id="CAL4128152.1"/>
    </source>
</evidence>
<feature type="transmembrane region" description="Helical" evidence="7">
    <location>
        <begin position="457"/>
        <end position="478"/>
    </location>
</feature>
<keyword evidence="7" id="KW-0813">Transport</keyword>
<feature type="transmembrane region" description="Helical" evidence="7">
    <location>
        <begin position="288"/>
        <end position="309"/>
    </location>
</feature>
<proteinExistence type="inferred from homology"/>
<dbReference type="InterPro" id="IPR018270">
    <property type="entry name" value="C_nuclsd_transpt_met_bac"/>
</dbReference>
<feature type="domain" description="Concentrative nucleoside transporter N-terminal" evidence="8">
    <location>
        <begin position="207"/>
        <end position="280"/>
    </location>
</feature>
<evidence type="ECO:0000256" key="3">
    <source>
        <dbReference type="ARBA" id="ARBA00022475"/>
    </source>
</evidence>
<gene>
    <name evidence="11" type="ORF">MNOR_LOCUS25983</name>
</gene>
<feature type="transmembrane region" description="Helical" evidence="7">
    <location>
        <begin position="582"/>
        <end position="605"/>
    </location>
</feature>
<feature type="transmembrane region" description="Helical" evidence="7">
    <location>
        <begin position="364"/>
        <end position="386"/>
    </location>
</feature>
<organism evidence="11 12">
    <name type="scientific">Meganyctiphanes norvegica</name>
    <name type="common">Northern krill</name>
    <name type="synonym">Thysanopoda norvegica</name>
    <dbReference type="NCBI Taxonomy" id="48144"/>
    <lineage>
        <taxon>Eukaryota</taxon>
        <taxon>Metazoa</taxon>
        <taxon>Ecdysozoa</taxon>
        <taxon>Arthropoda</taxon>
        <taxon>Crustacea</taxon>
        <taxon>Multicrustacea</taxon>
        <taxon>Malacostraca</taxon>
        <taxon>Eumalacostraca</taxon>
        <taxon>Eucarida</taxon>
        <taxon>Euphausiacea</taxon>
        <taxon>Euphausiidae</taxon>
        <taxon>Meganyctiphanes</taxon>
    </lineage>
</organism>
<evidence type="ECO:0000313" key="12">
    <source>
        <dbReference type="Proteomes" id="UP001497623"/>
    </source>
</evidence>
<evidence type="ECO:0000256" key="4">
    <source>
        <dbReference type="ARBA" id="ARBA00022692"/>
    </source>
</evidence>
<feature type="transmembrane region" description="Helical" evidence="7">
    <location>
        <begin position="392"/>
        <end position="412"/>
    </location>
</feature>
<feature type="transmembrane region" description="Helical" evidence="7">
    <location>
        <begin position="175"/>
        <end position="194"/>
    </location>
</feature>
<dbReference type="Proteomes" id="UP001497623">
    <property type="component" value="Unassembled WGS sequence"/>
</dbReference>
<feature type="domain" description="Concentrative nucleoside transporter C-terminal" evidence="9">
    <location>
        <begin position="392"/>
        <end position="602"/>
    </location>
</feature>
<feature type="domain" description="Nucleoside transporter/FeoB GTPase Gate" evidence="10">
    <location>
        <begin position="290"/>
        <end position="387"/>
    </location>
</feature>
<feature type="transmembrane region" description="Helical" evidence="7">
    <location>
        <begin position="200"/>
        <end position="219"/>
    </location>
</feature>
<dbReference type="Pfam" id="PF07670">
    <property type="entry name" value="Gate"/>
    <property type="match status" value="1"/>
</dbReference>
<keyword evidence="3" id="KW-1003">Cell membrane</keyword>
<dbReference type="EMBL" id="CAXKWB010025427">
    <property type="protein sequence ID" value="CAL4128152.1"/>
    <property type="molecule type" value="Genomic_DNA"/>
</dbReference>
<evidence type="ECO:0000256" key="5">
    <source>
        <dbReference type="ARBA" id="ARBA00022989"/>
    </source>
</evidence>
<dbReference type="Pfam" id="PF01773">
    <property type="entry name" value="Nucleos_tra2_N"/>
    <property type="match status" value="1"/>
</dbReference>
<dbReference type="Pfam" id="PF07662">
    <property type="entry name" value="Nucleos_tra2_C"/>
    <property type="match status" value="1"/>
</dbReference>
<feature type="transmembrane region" description="Helical" evidence="7">
    <location>
        <begin position="129"/>
        <end position="148"/>
    </location>
</feature>
<dbReference type="PANTHER" id="PTHR10590">
    <property type="entry name" value="SODIUM/NUCLEOSIDE COTRANSPORTER"/>
    <property type="match status" value="1"/>
</dbReference>
<dbReference type="InterPro" id="IPR011657">
    <property type="entry name" value="CNT_C_dom"/>
</dbReference>
<reference evidence="11 12" key="1">
    <citation type="submission" date="2024-05" db="EMBL/GenBank/DDBJ databases">
        <authorList>
            <person name="Wallberg A."/>
        </authorList>
    </citation>
    <scope>NUCLEOTIDE SEQUENCE [LARGE SCALE GENOMIC DNA]</scope>
</reference>
<comment type="caution">
    <text evidence="11">The sequence shown here is derived from an EMBL/GenBank/DDBJ whole genome shotgun (WGS) entry which is preliminary data.</text>
</comment>
<evidence type="ECO:0000259" key="8">
    <source>
        <dbReference type="Pfam" id="PF01773"/>
    </source>
</evidence>
<dbReference type="InterPro" id="IPR002668">
    <property type="entry name" value="CNT_N_dom"/>
</dbReference>
<sequence length="608" mass="66877">MENIRNKTNEQADPVINLDKSVNKDIILKTDSGYPPDESCKNSYSITIADNHLPQNETEDEEDYSLLSFIPNCRNKKGGTTKKYQEQFGWWLKSFLTLALGCSYVVFVFAVIVIPTQLEKEDYWCSGDGMFFVLSLIFSIGFLYFKVVKPAFKLLISKKLQPITNRLAKLSNNKCLRLLMKVLVMAAVITFLILDTAGNRQRLVSALGFVVIVALGFIFSNAPRKIIWRQVLSGLGLEFAMGLLILRWSTGRAIFQCLSGKIQSFLSFTDEGSSFIYGDLLVFEKGVFAFQILSVVLFFSFIIQVLYYYGVMQWVVIKLGWCLQVTIGTTACESVNAAANIFLGQSEAPLLIKPYLSLLTESELHAVMTGGFATIAGTVLAAYISFGVKPAHLISASVMNAPAALAFSKLFYPETKKSKTSAKDLKIEKGKESNWLHAAMIGVTNAIPLVANIGANLLAFIAFIAFVNSFFNWTCMLVGADDGTCSLENVFGYMFMPLAWTMGVEWSECKNVGQLIGTKIMVNEFVAYQQLVQMVKDGTISVRSEVIATFACCGFSNISSIGVNLGAFSAMAPDRRSDLAKVVVRAMISGSAACFLTACIAGMLLDEI</sequence>
<accession>A0AAV2RMI7</accession>
<evidence type="ECO:0000259" key="10">
    <source>
        <dbReference type="Pfam" id="PF07670"/>
    </source>
</evidence>
<evidence type="ECO:0000256" key="7">
    <source>
        <dbReference type="RuleBase" id="RU362018"/>
    </source>
</evidence>
<keyword evidence="4 7" id="KW-0812">Transmembrane</keyword>
<dbReference type="InterPro" id="IPR011642">
    <property type="entry name" value="Gate_dom"/>
</dbReference>
<protein>
    <recommendedName>
        <fullName evidence="7">Sodium/nucleoside cotransporter</fullName>
    </recommendedName>
</protein>